<dbReference type="InterPro" id="IPR023155">
    <property type="entry name" value="Cyt_c-552/4"/>
</dbReference>
<evidence type="ECO:0000313" key="3">
    <source>
        <dbReference type="EMBL" id="AVP96175.1"/>
    </source>
</evidence>
<proteinExistence type="predicted"/>
<sequence length="435" mass="46952">MLPALLLTLSLSQTSVPQDQHAPFLGTATCGSSTCHDSPKPWRNATVTMREFWLWQTRDPHARSLETLQSDAARAITNQLGLAEPSHEPACLTCHEGRQIAEKSESGDATAIGCETCHGPGKAFLATHVGTRSTHAGNLAAGMYPTTNAEARATLCASCHVGDATRRLSHIMYAAGHPRLRFEMHSWSGAWPYHAIEDRDYRRRKPIPDRSTMWFAGQLANTESLLTRLADPSAHRGLFPELSLFDCHSCHRSLHAKSSLVRQSLGLPPGSVSLDSASMILIGAALKPADPALASRWHTYERDLNQAMANRGDTTALVAEGQRLITETRTAVSAGKLVANTEPACLLRALLDEAKRQQPLPRPSAEAYTMTLASMLIGPNASLVVDPEHLISVQADVDALYQANDPTESADEALRAAKVDATLQHLASSLPACSS</sequence>
<dbReference type="InterPro" id="IPR051829">
    <property type="entry name" value="Multiheme_Cytochr_ET"/>
</dbReference>
<dbReference type="KEGG" id="xba:C7S18_02730"/>
<accession>A0A2P1PMW2</accession>
<reference evidence="3 4" key="1">
    <citation type="submission" date="2018-03" db="EMBL/GenBank/DDBJ databases">
        <title>Ahniella affigens gen. nov., sp. nov., a gammaproteobacterium isolated from sandy soil near a stream.</title>
        <authorList>
            <person name="Ko Y."/>
            <person name="Kim J.-H."/>
        </authorList>
    </citation>
    <scope>NUCLEOTIDE SEQUENCE [LARGE SCALE GENOMIC DNA]</scope>
    <source>
        <strain evidence="3 4">D13</strain>
    </source>
</reference>
<dbReference type="SUPFAM" id="SSF48695">
    <property type="entry name" value="Multiheme cytochromes"/>
    <property type="match status" value="1"/>
</dbReference>
<evidence type="ECO:0000259" key="2">
    <source>
        <dbReference type="Pfam" id="PF13435"/>
    </source>
</evidence>
<gene>
    <name evidence="3" type="ORF">C7S18_02730</name>
</gene>
<organism evidence="3 4">
    <name type="scientific">Ahniella affigens</name>
    <dbReference type="NCBI Taxonomy" id="2021234"/>
    <lineage>
        <taxon>Bacteria</taxon>
        <taxon>Pseudomonadati</taxon>
        <taxon>Pseudomonadota</taxon>
        <taxon>Gammaproteobacteria</taxon>
        <taxon>Lysobacterales</taxon>
        <taxon>Rhodanobacteraceae</taxon>
        <taxon>Ahniella</taxon>
    </lineage>
</organism>
<dbReference type="InterPro" id="IPR036280">
    <property type="entry name" value="Multihaem_cyt_sf"/>
</dbReference>
<dbReference type="RefSeq" id="WP_106890104.1">
    <property type="nucleotide sequence ID" value="NZ_CP027860.1"/>
</dbReference>
<dbReference type="Gene3D" id="1.10.1130.10">
    <property type="entry name" value="Flavocytochrome C3, Chain A"/>
    <property type="match status" value="1"/>
</dbReference>
<evidence type="ECO:0000313" key="4">
    <source>
        <dbReference type="Proteomes" id="UP000241074"/>
    </source>
</evidence>
<reference evidence="3 4" key="2">
    <citation type="submission" date="2018-03" db="EMBL/GenBank/DDBJ databases">
        <authorList>
            <person name="Keele B.F."/>
        </authorList>
    </citation>
    <scope>NUCLEOTIDE SEQUENCE [LARGE SCALE GENOMIC DNA]</scope>
    <source>
        <strain evidence="3 4">D13</strain>
    </source>
</reference>
<dbReference type="Proteomes" id="UP000241074">
    <property type="component" value="Chromosome"/>
</dbReference>
<keyword evidence="4" id="KW-1185">Reference proteome</keyword>
<protein>
    <recommendedName>
        <fullName evidence="2">Cytochrome c-552/4 domain-containing protein</fullName>
    </recommendedName>
</protein>
<dbReference type="AlphaFoldDB" id="A0A2P1PMW2"/>
<dbReference type="PANTHER" id="PTHR35038">
    <property type="entry name" value="DISSIMILATORY SULFITE REDUCTASE SIRA"/>
    <property type="match status" value="1"/>
</dbReference>
<keyword evidence="1" id="KW-0732">Signal</keyword>
<dbReference type="Pfam" id="PF13435">
    <property type="entry name" value="Cytochrome_C554"/>
    <property type="match status" value="1"/>
</dbReference>
<dbReference type="OrthoDB" id="9814800at2"/>
<dbReference type="PANTHER" id="PTHR35038:SF8">
    <property type="entry name" value="C-TYPE POLYHEME CYTOCHROME OMCC"/>
    <property type="match status" value="1"/>
</dbReference>
<evidence type="ECO:0000256" key="1">
    <source>
        <dbReference type="ARBA" id="ARBA00022729"/>
    </source>
</evidence>
<feature type="domain" description="Cytochrome c-552/4" evidence="2">
    <location>
        <begin position="35"/>
        <end position="119"/>
    </location>
</feature>
<name>A0A2P1PMW2_9GAMM</name>
<dbReference type="EMBL" id="CP027860">
    <property type="protein sequence ID" value="AVP96175.1"/>
    <property type="molecule type" value="Genomic_DNA"/>
</dbReference>